<accession>D8S1F7</accession>
<proteinExistence type="predicted"/>
<organism evidence="4">
    <name type="scientific">Selaginella moellendorffii</name>
    <name type="common">Spikemoss</name>
    <dbReference type="NCBI Taxonomy" id="88036"/>
    <lineage>
        <taxon>Eukaryota</taxon>
        <taxon>Viridiplantae</taxon>
        <taxon>Streptophyta</taxon>
        <taxon>Embryophyta</taxon>
        <taxon>Tracheophyta</taxon>
        <taxon>Lycopodiopsida</taxon>
        <taxon>Selaginellales</taxon>
        <taxon>Selaginellaceae</taxon>
        <taxon>Selaginella</taxon>
    </lineage>
</organism>
<dbReference type="InterPro" id="IPR046960">
    <property type="entry name" value="PPR_At4g14850-like_plant"/>
</dbReference>
<dbReference type="InterPro" id="IPR002885">
    <property type="entry name" value="PPR_rpt"/>
</dbReference>
<evidence type="ECO:0000313" key="4">
    <source>
        <dbReference type="Proteomes" id="UP000001514"/>
    </source>
</evidence>
<dbReference type="eggNOG" id="KOG4197">
    <property type="taxonomic scope" value="Eukaryota"/>
</dbReference>
<dbReference type="GO" id="GO:0003723">
    <property type="term" value="F:RNA binding"/>
    <property type="evidence" value="ECO:0007669"/>
    <property type="project" value="InterPro"/>
</dbReference>
<dbReference type="InterPro" id="IPR011990">
    <property type="entry name" value="TPR-like_helical_dom_sf"/>
</dbReference>
<dbReference type="HOGENOM" id="CLU_002706_0_0_1"/>
<sequence length="186" mass="20062">MFDQIADKDTACWNALLTAYASNGETNRAKEIFDQMGDRDRISWTALLTAFAKNGQIQEAWKLFDMLIQGFDPDGITFVTILTASGGCAVDCSKSFVAMAVDFSVEPGIKHYSCLIDALCRSGQEEAAQQVLRLMPIVPDAVTWTSLLTACGIHGSPGRTLIAKNATRGKGASPYVLLSNILASSF</sequence>
<keyword evidence="4" id="KW-1185">Reference proteome</keyword>
<dbReference type="Proteomes" id="UP000001514">
    <property type="component" value="Unassembled WGS sequence"/>
</dbReference>
<evidence type="ECO:0008006" key="5">
    <source>
        <dbReference type="Google" id="ProtNLM"/>
    </source>
</evidence>
<reference evidence="3 4" key="1">
    <citation type="journal article" date="2011" name="Science">
        <title>The Selaginella genome identifies genetic changes associated with the evolution of vascular plants.</title>
        <authorList>
            <person name="Banks J.A."/>
            <person name="Nishiyama T."/>
            <person name="Hasebe M."/>
            <person name="Bowman J.L."/>
            <person name="Gribskov M."/>
            <person name="dePamphilis C."/>
            <person name="Albert V.A."/>
            <person name="Aono N."/>
            <person name="Aoyama T."/>
            <person name="Ambrose B.A."/>
            <person name="Ashton N.W."/>
            <person name="Axtell M.J."/>
            <person name="Barker E."/>
            <person name="Barker M.S."/>
            <person name="Bennetzen J.L."/>
            <person name="Bonawitz N.D."/>
            <person name="Chapple C."/>
            <person name="Cheng C."/>
            <person name="Correa L.G."/>
            <person name="Dacre M."/>
            <person name="DeBarry J."/>
            <person name="Dreyer I."/>
            <person name="Elias M."/>
            <person name="Engstrom E.M."/>
            <person name="Estelle M."/>
            <person name="Feng L."/>
            <person name="Finet C."/>
            <person name="Floyd S.K."/>
            <person name="Frommer W.B."/>
            <person name="Fujita T."/>
            <person name="Gramzow L."/>
            <person name="Gutensohn M."/>
            <person name="Harholt J."/>
            <person name="Hattori M."/>
            <person name="Heyl A."/>
            <person name="Hirai T."/>
            <person name="Hiwatashi Y."/>
            <person name="Ishikawa M."/>
            <person name="Iwata M."/>
            <person name="Karol K.G."/>
            <person name="Koehler B."/>
            <person name="Kolukisaoglu U."/>
            <person name="Kubo M."/>
            <person name="Kurata T."/>
            <person name="Lalonde S."/>
            <person name="Li K."/>
            <person name="Li Y."/>
            <person name="Litt A."/>
            <person name="Lyons E."/>
            <person name="Manning G."/>
            <person name="Maruyama T."/>
            <person name="Michael T.P."/>
            <person name="Mikami K."/>
            <person name="Miyazaki S."/>
            <person name="Morinaga S."/>
            <person name="Murata T."/>
            <person name="Mueller-Roeber B."/>
            <person name="Nelson D.R."/>
            <person name="Obara M."/>
            <person name="Oguri Y."/>
            <person name="Olmstead R.G."/>
            <person name="Onodera N."/>
            <person name="Petersen B.L."/>
            <person name="Pils B."/>
            <person name="Prigge M."/>
            <person name="Rensing S.A."/>
            <person name="Riano-Pachon D.M."/>
            <person name="Roberts A.W."/>
            <person name="Sato Y."/>
            <person name="Scheller H.V."/>
            <person name="Schulz B."/>
            <person name="Schulz C."/>
            <person name="Shakirov E.V."/>
            <person name="Shibagaki N."/>
            <person name="Shinohara N."/>
            <person name="Shippen D.E."/>
            <person name="Soerensen I."/>
            <person name="Sotooka R."/>
            <person name="Sugimoto N."/>
            <person name="Sugita M."/>
            <person name="Sumikawa N."/>
            <person name="Tanurdzic M."/>
            <person name="Theissen G."/>
            <person name="Ulvskov P."/>
            <person name="Wakazuki S."/>
            <person name="Weng J.K."/>
            <person name="Willats W.W."/>
            <person name="Wipf D."/>
            <person name="Wolf P.G."/>
            <person name="Yang L."/>
            <person name="Zimmer A.D."/>
            <person name="Zhu Q."/>
            <person name="Mitros T."/>
            <person name="Hellsten U."/>
            <person name="Loque D."/>
            <person name="Otillar R."/>
            <person name="Salamov A."/>
            <person name="Schmutz J."/>
            <person name="Shapiro H."/>
            <person name="Lindquist E."/>
            <person name="Lucas S."/>
            <person name="Rokhsar D."/>
            <person name="Grigoriev I.V."/>
        </authorList>
    </citation>
    <scope>NUCLEOTIDE SEQUENCE [LARGE SCALE GENOMIC DNA]</scope>
</reference>
<dbReference type="Gramene" id="EFJ21700">
    <property type="protein sequence ID" value="EFJ21700"/>
    <property type="gene ID" value="SELMODRAFT_106617"/>
</dbReference>
<protein>
    <recommendedName>
        <fullName evidence="5">Pentacotripeptide-repeat region of PRORP domain-containing protein</fullName>
    </recommendedName>
</protein>
<dbReference type="InParanoid" id="D8S1F7"/>
<dbReference type="PANTHER" id="PTHR47926">
    <property type="entry name" value="PENTATRICOPEPTIDE REPEAT-CONTAINING PROTEIN"/>
    <property type="match status" value="1"/>
</dbReference>
<evidence type="ECO:0000256" key="2">
    <source>
        <dbReference type="PROSITE-ProRule" id="PRU00708"/>
    </source>
</evidence>
<evidence type="ECO:0000313" key="3">
    <source>
        <dbReference type="EMBL" id="EFJ21700.1"/>
    </source>
</evidence>
<dbReference type="PANTHER" id="PTHR47926:SF533">
    <property type="entry name" value="DYW DOMAIN-CONTAINING PROTEIN"/>
    <property type="match status" value="1"/>
</dbReference>
<evidence type="ECO:0000256" key="1">
    <source>
        <dbReference type="ARBA" id="ARBA00022737"/>
    </source>
</evidence>
<dbReference type="GO" id="GO:0009451">
    <property type="term" value="P:RNA modification"/>
    <property type="evidence" value="ECO:0007669"/>
    <property type="project" value="InterPro"/>
</dbReference>
<dbReference type="NCBIfam" id="TIGR00756">
    <property type="entry name" value="PPR"/>
    <property type="match status" value="3"/>
</dbReference>
<dbReference type="Pfam" id="PF13041">
    <property type="entry name" value="PPR_2"/>
    <property type="match status" value="1"/>
</dbReference>
<dbReference type="KEGG" id="smo:SELMODRAFT_106617"/>
<dbReference type="EMBL" id="GL377598">
    <property type="protein sequence ID" value="EFJ21700.1"/>
    <property type="molecule type" value="Genomic_DNA"/>
</dbReference>
<dbReference type="Pfam" id="PF01535">
    <property type="entry name" value="PPR"/>
    <property type="match status" value="2"/>
</dbReference>
<name>D8S1F7_SELML</name>
<feature type="repeat" description="PPR" evidence="2">
    <location>
        <begin position="9"/>
        <end position="43"/>
    </location>
</feature>
<dbReference type="STRING" id="88036.D8S1F7"/>
<keyword evidence="1" id="KW-0677">Repeat</keyword>
<dbReference type="PROSITE" id="PS51375">
    <property type="entry name" value="PPR"/>
    <property type="match status" value="1"/>
</dbReference>
<dbReference type="AlphaFoldDB" id="D8S1F7"/>
<dbReference type="Gene3D" id="1.25.40.10">
    <property type="entry name" value="Tetratricopeptide repeat domain"/>
    <property type="match status" value="2"/>
</dbReference>
<gene>
    <name evidence="3" type="ORF">SELMODRAFT_106617</name>
</gene>